<evidence type="ECO:0000313" key="4">
    <source>
        <dbReference type="Proteomes" id="UP000321039"/>
    </source>
</evidence>
<protein>
    <submittedName>
        <fullName evidence="3">TolC family protein</fullName>
    </submittedName>
</protein>
<feature type="chain" id="PRO_5022880496" evidence="2">
    <location>
        <begin position="27"/>
        <end position="457"/>
    </location>
</feature>
<dbReference type="GO" id="GO:0015562">
    <property type="term" value="F:efflux transmembrane transporter activity"/>
    <property type="evidence" value="ECO:0007669"/>
    <property type="project" value="InterPro"/>
</dbReference>
<keyword evidence="2" id="KW-0732">Signal</keyword>
<dbReference type="Gene3D" id="1.20.1600.10">
    <property type="entry name" value="Outer membrane efflux proteins (OEP)"/>
    <property type="match status" value="1"/>
</dbReference>
<evidence type="ECO:0000256" key="2">
    <source>
        <dbReference type="SAM" id="SignalP"/>
    </source>
</evidence>
<organism evidence="3 4">
    <name type="scientific">Parahaliea maris</name>
    <dbReference type="NCBI Taxonomy" id="2716870"/>
    <lineage>
        <taxon>Bacteria</taxon>
        <taxon>Pseudomonadati</taxon>
        <taxon>Pseudomonadota</taxon>
        <taxon>Gammaproteobacteria</taxon>
        <taxon>Cellvibrionales</taxon>
        <taxon>Halieaceae</taxon>
        <taxon>Parahaliea</taxon>
    </lineage>
</organism>
<evidence type="ECO:0000256" key="1">
    <source>
        <dbReference type="ARBA" id="ARBA00007613"/>
    </source>
</evidence>
<dbReference type="PANTHER" id="PTHR30203:SF23">
    <property type="entry name" value="OUTER MEMBRANE EFFLUX PROTEIN"/>
    <property type="match status" value="1"/>
</dbReference>
<dbReference type="Pfam" id="PF02321">
    <property type="entry name" value="OEP"/>
    <property type="match status" value="2"/>
</dbReference>
<accession>A0A5C8ZRD6</accession>
<feature type="signal peptide" evidence="2">
    <location>
        <begin position="1"/>
        <end position="26"/>
    </location>
</feature>
<dbReference type="PANTHER" id="PTHR30203">
    <property type="entry name" value="OUTER MEMBRANE CATION EFFLUX PROTEIN"/>
    <property type="match status" value="1"/>
</dbReference>
<comment type="similarity">
    <text evidence="1">Belongs to the outer membrane factor (OMF) (TC 1.B.17) family.</text>
</comment>
<dbReference type="PROSITE" id="PS51257">
    <property type="entry name" value="PROKAR_LIPOPROTEIN"/>
    <property type="match status" value="1"/>
</dbReference>
<dbReference type="InterPro" id="IPR010131">
    <property type="entry name" value="MdtP/NodT-like"/>
</dbReference>
<dbReference type="Proteomes" id="UP000321039">
    <property type="component" value="Unassembled WGS sequence"/>
</dbReference>
<comment type="caution">
    <text evidence="3">The sequence shown here is derived from an EMBL/GenBank/DDBJ whole genome shotgun (WGS) entry which is preliminary data.</text>
</comment>
<sequence length="457" mass="50455">MYPSLPRRTRTAGTALLLTMLSGCSAMTPDDLAPRAEHALQKKSRWQYTQQNAESVVRLTDLIDIPDVIKLVTRSLVSNPGLQQVRLSMMKAHAARVRADSASVPGVSLGIYKQRQDRQESNYLSTLNVSWEIDIWQKLADSSRAAQLDVVSSEASYRAARNALAAAVIRAWLESVLNARLIDIQTQRLNVLVANEDLITMRYRSGLGDLQSLDDARTASANGRAVLVEYKESLQRSLRALAILTGERYTDLSISLPEDFPNVLLALSTVPEQDLALRPDLQQAYADIAAADYRVNVAFKNLLPSLSLTGTYGDTGRDLGDVLFDSSAWSLLAGITGPIFNGGQLSSDLETAELTAEQALWAYQERLLTAVQEVNDALGSEQSLQGQLQHVEQALLFAERSLINYQQKYRNGLVDILDLLLVQQTAFNLQERRAQLRFQRLSNRVDLGLALGLAASE</sequence>
<keyword evidence="4" id="KW-1185">Reference proteome</keyword>
<dbReference type="SUPFAM" id="SSF56954">
    <property type="entry name" value="Outer membrane efflux proteins (OEP)"/>
    <property type="match status" value="1"/>
</dbReference>
<reference evidence="3 4" key="1">
    <citation type="submission" date="2019-08" db="EMBL/GenBank/DDBJ databases">
        <title>Parahaliea maris sp. nov., isolated from the surface seawater.</title>
        <authorList>
            <person name="Liu Y."/>
        </authorList>
    </citation>
    <scope>NUCLEOTIDE SEQUENCE [LARGE SCALE GENOMIC DNA]</scope>
    <source>
        <strain evidence="3 4">HSLHS9</strain>
    </source>
</reference>
<name>A0A5C8ZRD6_9GAMM</name>
<dbReference type="AlphaFoldDB" id="A0A5C8ZRD6"/>
<evidence type="ECO:0000313" key="3">
    <source>
        <dbReference type="EMBL" id="TXS90289.1"/>
    </source>
</evidence>
<proteinExistence type="inferred from homology"/>
<dbReference type="Gene3D" id="2.20.200.10">
    <property type="entry name" value="Outer membrane efflux proteins (OEP)"/>
    <property type="match status" value="1"/>
</dbReference>
<dbReference type="EMBL" id="VRZA01000008">
    <property type="protein sequence ID" value="TXS90289.1"/>
    <property type="molecule type" value="Genomic_DNA"/>
</dbReference>
<dbReference type="InterPro" id="IPR003423">
    <property type="entry name" value="OMP_efflux"/>
</dbReference>
<gene>
    <name evidence="3" type="ORF">FV139_18715</name>
</gene>